<dbReference type="AlphaFoldDB" id="Q2XNT2"/>
<sequence>MVAANAAKFTAQLANLGEVTEAGTFVLPSFEPPEADEETAQLPLLELAPRLGKELAEVSTNAKVESAQLSAAEESAMAKATLASGGSSEWHFLHCIKELKPHAWGGLWEMLISTSKGRPLV</sequence>
<dbReference type="EMBL" id="AC183409">
    <property type="protein sequence ID" value="ABB55301.1"/>
    <property type="molecule type" value="Genomic_DNA"/>
</dbReference>
<evidence type="ECO:0000313" key="1">
    <source>
        <dbReference type="EMBL" id="ABB55301.1"/>
    </source>
</evidence>
<dbReference type="EMBL" id="AC183411">
    <property type="protein sequence ID" value="ABB55340.1"/>
    <property type="molecule type" value="Genomic_DNA"/>
</dbReference>
<gene>
    <name evidence="1" type="ORF">12.t00002</name>
    <name evidence="2" type="ORF">9.t00001</name>
</gene>
<organism evidence="2">
    <name type="scientific">Asparagus officinalis</name>
    <name type="common">Garden asparagus</name>
    <dbReference type="NCBI Taxonomy" id="4686"/>
    <lineage>
        <taxon>Eukaryota</taxon>
        <taxon>Viridiplantae</taxon>
        <taxon>Streptophyta</taxon>
        <taxon>Embryophyta</taxon>
        <taxon>Tracheophyta</taxon>
        <taxon>Spermatophyta</taxon>
        <taxon>Magnoliopsida</taxon>
        <taxon>Liliopsida</taxon>
        <taxon>Asparagales</taxon>
        <taxon>Asparagaceae</taxon>
        <taxon>Asparagoideae</taxon>
        <taxon>Asparagus</taxon>
    </lineage>
</organism>
<accession>Q2XNT2</accession>
<name>Q2XNT2_ASPOF</name>
<reference evidence="2" key="1">
    <citation type="submission" date="2006-04" db="EMBL/GenBank/DDBJ databases">
        <title>Comparative Sequence and Genetic Analyses of the Asparagus, Onion, and Rice Genomes Reveal Similar Structures, But No Microsynteny.</title>
        <authorList>
            <person name="Jernej J."/>
            <person name="Suzuki G."/>
            <person name="McCallum J."/>
            <person name="Cheung F."/>
            <person name="Arbogast T."/>
            <person name="Tallon L.J."/>
            <person name="Smith S."/>
            <person name="Utterback T."/>
            <person name="Havey M.J."/>
            <person name="Town C.D."/>
        </authorList>
    </citation>
    <scope>NUCLEOTIDE SEQUENCE</scope>
</reference>
<protein>
    <submittedName>
        <fullName evidence="2">Uncharacterized protein</fullName>
    </submittedName>
</protein>
<evidence type="ECO:0000313" key="2">
    <source>
        <dbReference type="EMBL" id="ABB55340.1"/>
    </source>
</evidence>
<proteinExistence type="predicted"/>